<keyword evidence="5" id="KW-1185">Reference proteome</keyword>
<evidence type="ECO:0000313" key="2">
    <source>
        <dbReference type="EMBL" id="QGZ42274.1"/>
    </source>
</evidence>
<dbReference type="EMBL" id="CP046904">
    <property type="protein sequence ID" value="QGZ42274.1"/>
    <property type="molecule type" value="Genomic_DNA"/>
</dbReference>
<dbReference type="Pfam" id="PF03729">
    <property type="entry name" value="DUF308"/>
    <property type="match status" value="1"/>
</dbReference>
<feature type="transmembrane region" description="Helical" evidence="1">
    <location>
        <begin position="132"/>
        <end position="149"/>
    </location>
</feature>
<name>A0A562PK81_9BURK</name>
<reference evidence="2 5" key="3">
    <citation type="submission" date="2019-12" db="EMBL/GenBank/DDBJ databases">
        <title>Draft Genome Sequences of Six Type Strains of the Genus Massilia.</title>
        <authorList>
            <person name="Miess H."/>
            <person name="Frediansyah A."/>
            <person name="Goeker M."/>
            <person name="Gross H."/>
        </authorList>
    </citation>
    <scope>NUCLEOTIDE SEQUENCE [LARGE SCALE GENOMIC DNA]</scope>
    <source>
        <strain evidence="2 5">DSM 26639</strain>
    </source>
</reference>
<proteinExistence type="predicted"/>
<dbReference type="OrthoDB" id="960912at2"/>
<keyword evidence="1" id="KW-0812">Transmembrane</keyword>
<feature type="transmembrane region" description="Helical" evidence="1">
    <location>
        <begin position="44"/>
        <end position="63"/>
    </location>
</feature>
<organism evidence="3 4">
    <name type="scientific">Pseudoduganella flava</name>
    <dbReference type="NCBI Taxonomy" id="871742"/>
    <lineage>
        <taxon>Bacteria</taxon>
        <taxon>Pseudomonadati</taxon>
        <taxon>Pseudomonadota</taxon>
        <taxon>Betaproteobacteria</taxon>
        <taxon>Burkholderiales</taxon>
        <taxon>Oxalobacteraceae</taxon>
        <taxon>Telluria group</taxon>
        <taxon>Pseudoduganella</taxon>
    </lineage>
</organism>
<reference evidence="3 4" key="1">
    <citation type="journal article" date="2015" name="Stand. Genomic Sci.">
        <title>Genomic Encyclopedia of Bacterial and Archaeal Type Strains, Phase III: the genomes of soil and plant-associated and newly described type strains.</title>
        <authorList>
            <person name="Whitman W.B."/>
            <person name="Woyke T."/>
            <person name="Klenk H.P."/>
            <person name="Zhou Y."/>
            <person name="Lilburn T.G."/>
            <person name="Beck B.J."/>
            <person name="De Vos P."/>
            <person name="Vandamme P."/>
            <person name="Eisen J.A."/>
            <person name="Garrity G."/>
            <person name="Hugenholtz P."/>
            <person name="Kyrpides N.C."/>
        </authorList>
    </citation>
    <scope>NUCLEOTIDE SEQUENCE [LARGE SCALE GENOMIC DNA]</scope>
    <source>
        <strain evidence="3 4">CGMCC 1.10685</strain>
    </source>
</reference>
<evidence type="ECO:0000313" key="3">
    <source>
        <dbReference type="EMBL" id="TWI44817.1"/>
    </source>
</evidence>
<reference evidence="3" key="2">
    <citation type="submission" date="2019-07" db="EMBL/GenBank/DDBJ databases">
        <authorList>
            <person name="Whitman W."/>
            <person name="Huntemann M."/>
            <person name="Clum A."/>
            <person name="Pillay M."/>
            <person name="Palaniappan K."/>
            <person name="Varghese N."/>
            <person name="Mikhailova N."/>
            <person name="Stamatis D."/>
            <person name="Reddy T."/>
            <person name="Daum C."/>
            <person name="Shapiro N."/>
            <person name="Ivanova N."/>
            <person name="Kyrpides N."/>
            <person name="Woyke T."/>
        </authorList>
    </citation>
    <scope>NUCLEOTIDE SEQUENCE</scope>
    <source>
        <strain evidence="3">CGMCC 1.10685</strain>
    </source>
</reference>
<dbReference type="Proteomes" id="UP000437862">
    <property type="component" value="Chromosome"/>
</dbReference>
<evidence type="ECO:0000313" key="5">
    <source>
        <dbReference type="Proteomes" id="UP000437862"/>
    </source>
</evidence>
<evidence type="ECO:0000313" key="4">
    <source>
        <dbReference type="Proteomes" id="UP000315112"/>
    </source>
</evidence>
<accession>A0A562PK81</accession>
<keyword evidence="1" id="KW-1133">Transmembrane helix</keyword>
<dbReference type="RefSeq" id="WP_145878307.1">
    <property type="nucleotide sequence ID" value="NZ_CP046904.1"/>
</dbReference>
<feature type="transmembrane region" description="Helical" evidence="1">
    <location>
        <begin position="100"/>
        <end position="120"/>
    </location>
</feature>
<sequence>MDDLQATTSHTQRQWLLNYYFARAAFSVAWVLAALKLAPHAPGLQAALLVLYPAWDAVANLIDGRRSGGLAQNRTQAINVVVSVAVTLAVGAALGDMHRVLGVFGAWAILAGLLQLGTAWRRRKSSDAQWPMILSGAQSALAGTTFILQARMPAEPTLSTIAGYAGFGTFYFLVAAATLAVRRRTAGKV</sequence>
<dbReference type="Proteomes" id="UP000315112">
    <property type="component" value="Unassembled WGS sequence"/>
</dbReference>
<evidence type="ECO:0000256" key="1">
    <source>
        <dbReference type="SAM" id="Phobius"/>
    </source>
</evidence>
<feature type="transmembrane region" description="Helical" evidence="1">
    <location>
        <begin position="161"/>
        <end position="181"/>
    </location>
</feature>
<dbReference type="AlphaFoldDB" id="A0A562PK81"/>
<keyword evidence="1" id="KW-0472">Membrane</keyword>
<feature type="transmembrane region" description="Helical" evidence="1">
    <location>
        <begin position="75"/>
        <end position="94"/>
    </location>
</feature>
<dbReference type="InterPro" id="IPR005325">
    <property type="entry name" value="DUF308_memb"/>
</dbReference>
<feature type="transmembrane region" description="Helical" evidence="1">
    <location>
        <begin position="20"/>
        <end position="38"/>
    </location>
</feature>
<dbReference type="EMBL" id="VLKW01000008">
    <property type="protein sequence ID" value="TWI44817.1"/>
    <property type="molecule type" value="Genomic_DNA"/>
</dbReference>
<gene>
    <name evidence="2" type="ORF">GO485_26695</name>
    <name evidence="3" type="ORF">IP92_03988</name>
</gene>
<protein>
    <submittedName>
        <fullName evidence="2">DUF308 domain-containing protein</fullName>
    </submittedName>
</protein>